<dbReference type="PANTHER" id="PTHR43875">
    <property type="entry name" value="MALTODEXTRIN IMPORT ATP-BINDING PROTEIN MSMX"/>
    <property type="match status" value="1"/>
</dbReference>
<accession>A0ABV1G561</accession>
<dbReference type="InterPro" id="IPR015853">
    <property type="entry name" value="ABC_transpr_FbpC"/>
</dbReference>
<keyword evidence="8" id="KW-1185">Reference proteome</keyword>
<evidence type="ECO:0000313" key="8">
    <source>
        <dbReference type="Proteomes" id="UP001491552"/>
    </source>
</evidence>
<dbReference type="CDD" id="cd03259">
    <property type="entry name" value="ABC_Carb_Solutes_like"/>
    <property type="match status" value="1"/>
</dbReference>
<dbReference type="Gene3D" id="3.40.50.300">
    <property type="entry name" value="P-loop containing nucleotide triphosphate hydrolases"/>
    <property type="match status" value="1"/>
</dbReference>
<evidence type="ECO:0000256" key="2">
    <source>
        <dbReference type="ARBA" id="ARBA00022475"/>
    </source>
</evidence>
<dbReference type="InterPro" id="IPR003439">
    <property type="entry name" value="ABC_transporter-like_ATP-bd"/>
</dbReference>
<evidence type="ECO:0000313" key="7">
    <source>
        <dbReference type="EMBL" id="MEQ2510548.1"/>
    </source>
</evidence>
<reference evidence="7 8" key="1">
    <citation type="submission" date="2024-03" db="EMBL/GenBank/DDBJ databases">
        <title>Human intestinal bacterial collection.</title>
        <authorList>
            <person name="Pauvert C."/>
            <person name="Hitch T.C.A."/>
            <person name="Clavel T."/>
        </authorList>
    </citation>
    <scope>NUCLEOTIDE SEQUENCE [LARGE SCALE GENOMIC DNA]</scope>
    <source>
        <strain evidence="7 8">CLA-AA-H192</strain>
    </source>
</reference>
<keyword evidence="1" id="KW-0813">Transport</keyword>
<dbReference type="InterPro" id="IPR017871">
    <property type="entry name" value="ABC_transporter-like_CS"/>
</dbReference>
<evidence type="ECO:0000256" key="4">
    <source>
        <dbReference type="ARBA" id="ARBA00022840"/>
    </source>
</evidence>
<dbReference type="PROSITE" id="PS50893">
    <property type="entry name" value="ABC_TRANSPORTER_2"/>
    <property type="match status" value="1"/>
</dbReference>
<dbReference type="SUPFAM" id="SSF52540">
    <property type="entry name" value="P-loop containing nucleoside triphosphate hydrolases"/>
    <property type="match status" value="1"/>
</dbReference>
<dbReference type="InterPro" id="IPR012340">
    <property type="entry name" value="NA-bd_OB-fold"/>
</dbReference>
<dbReference type="Gene3D" id="2.40.50.140">
    <property type="entry name" value="Nucleic acid-binding proteins"/>
    <property type="match status" value="1"/>
</dbReference>
<dbReference type="InterPro" id="IPR027417">
    <property type="entry name" value="P-loop_NTPase"/>
</dbReference>
<comment type="caution">
    <text evidence="7">The sequence shown here is derived from an EMBL/GenBank/DDBJ whole genome shotgun (WGS) entry which is preliminary data.</text>
</comment>
<dbReference type="Gene3D" id="2.40.50.100">
    <property type="match status" value="1"/>
</dbReference>
<dbReference type="InterPro" id="IPR047641">
    <property type="entry name" value="ABC_transpr_MalK/UgpC-like"/>
</dbReference>
<gene>
    <name evidence="7" type="ORF">WMO66_04670</name>
</gene>
<keyword evidence="5" id="KW-0472">Membrane</keyword>
<organism evidence="7 8">
    <name type="scientific">Faecousia intestinalis</name>
    <dbReference type="NCBI Taxonomy" id="3133167"/>
    <lineage>
        <taxon>Bacteria</taxon>
        <taxon>Bacillati</taxon>
        <taxon>Bacillota</taxon>
        <taxon>Clostridia</taxon>
        <taxon>Eubacteriales</taxon>
        <taxon>Oscillospiraceae</taxon>
        <taxon>Faecousia</taxon>
    </lineage>
</organism>
<dbReference type="InterPro" id="IPR003593">
    <property type="entry name" value="AAA+_ATPase"/>
</dbReference>
<dbReference type="InterPro" id="IPR008995">
    <property type="entry name" value="Mo/tungstate-bd_C_term_dom"/>
</dbReference>
<sequence length="352" mass="38717">MQIKLEHLTKRFGDTVAVNDLSITLESGRLIALLGPSGCGKTTTLNMISGILPVSGGSIFFDDRDVTNLPPEKRGIGLVFQNYALYPHMTVLQNICFPMEIQRIPKKERIRRAEELAEMVHITPYLKRKPAELSGGQQQRVAIARALSKRPDVLLLDEPLSNLDAKLRVEMREEIRRIQREAGITTVFVTHDQEEASSIADRVVLLRDGVLQQEDTARGLYENPVNLFAADFLGTPPINQLHGVVQNGRLVLDGGIPAALALPDGLAEGQEIVLAVRAESILPQSDTPAFRTTVLERYSLGKDELVRLQAGPAELRGLVPAELEILPGAELAVGLKKRGVFLFDAKTGVRYL</sequence>
<evidence type="ECO:0000259" key="6">
    <source>
        <dbReference type="PROSITE" id="PS50893"/>
    </source>
</evidence>
<proteinExistence type="predicted"/>
<dbReference type="EMBL" id="JBBMFF010000166">
    <property type="protein sequence ID" value="MEQ2510548.1"/>
    <property type="molecule type" value="Genomic_DNA"/>
</dbReference>
<dbReference type="GO" id="GO:0005524">
    <property type="term" value="F:ATP binding"/>
    <property type="evidence" value="ECO:0007669"/>
    <property type="project" value="UniProtKB-KW"/>
</dbReference>
<protein>
    <submittedName>
        <fullName evidence="7">ABC transporter ATP-binding protein</fullName>
    </submittedName>
</protein>
<dbReference type="Proteomes" id="UP001491552">
    <property type="component" value="Unassembled WGS sequence"/>
</dbReference>
<keyword evidence="3" id="KW-0547">Nucleotide-binding</keyword>
<dbReference type="PANTHER" id="PTHR43875:SF1">
    <property type="entry name" value="OSMOPROTECTIVE COMPOUNDS UPTAKE ATP-BINDING PROTEIN GGTA"/>
    <property type="match status" value="1"/>
</dbReference>
<keyword evidence="4 7" id="KW-0067">ATP-binding</keyword>
<keyword evidence="2" id="KW-1003">Cell membrane</keyword>
<evidence type="ECO:0000256" key="5">
    <source>
        <dbReference type="ARBA" id="ARBA00023136"/>
    </source>
</evidence>
<dbReference type="PROSITE" id="PS00211">
    <property type="entry name" value="ABC_TRANSPORTER_1"/>
    <property type="match status" value="1"/>
</dbReference>
<feature type="domain" description="ABC transporter" evidence="6">
    <location>
        <begin position="3"/>
        <end position="233"/>
    </location>
</feature>
<evidence type="ECO:0000256" key="3">
    <source>
        <dbReference type="ARBA" id="ARBA00022741"/>
    </source>
</evidence>
<dbReference type="Pfam" id="PF00005">
    <property type="entry name" value="ABC_tran"/>
    <property type="match status" value="1"/>
</dbReference>
<dbReference type="RefSeq" id="WP_349135225.1">
    <property type="nucleotide sequence ID" value="NZ_JBBMFF010000166.1"/>
</dbReference>
<name>A0ABV1G561_9FIRM</name>
<dbReference type="SMART" id="SM00382">
    <property type="entry name" value="AAA"/>
    <property type="match status" value="1"/>
</dbReference>
<evidence type="ECO:0000256" key="1">
    <source>
        <dbReference type="ARBA" id="ARBA00022448"/>
    </source>
</evidence>
<dbReference type="SUPFAM" id="SSF50331">
    <property type="entry name" value="MOP-like"/>
    <property type="match status" value="1"/>
</dbReference>